<feature type="transmembrane region" description="Helical" evidence="2">
    <location>
        <begin position="169"/>
        <end position="190"/>
    </location>
</feature>
<reference evidence="3 4" key="1">
    <citation type="journal article" date="2019" name="ISME J.">
        <title>Deianiraea, an extracellular bacterium associated with the ciliate Paramecium, suggests an alternative scenario for the evolution of Rickettsiales.</title>
        <authorList>
            <person name="Castelli M."/>
            <person name="Sabaneyeva E."/>
            <person name="Lanzoni O."/>
            <person name="Lebedeva N."/>
            <person name="Floriano A.M."/>
            <person name="Gaiarsa S."/>
            <person name="Benken K."/>
            <person name="Modeo L."/>
            <person name="Bandi C."/>
            <person name="Potekhin A."/>
            <person name="Sassera D."/>
            <person name="Petroni G."/>
        </authorList>
    </citation>
    <scope>NUCLEOTIDE SEQUENCE [LARGE SCALE GENOMIC DNA]</scope>
    <source>
        <strain evidence="3">CyL4-1</strain>
    </source>
</reference>
<feature type="transmembrane region" description="Helical" evidence="2">
    <location>
        <begin position="202"/>
        <end position="220"/>
    </location>
</feature>
<dbReference type="GO" id="GO:0055085">
    <property type="term" value="P:transmembrane transport"/>
    <property type="evidence" value="ECO:0007669"/>
    <property type="project" value="InterPro"/>
</dbReference>
<keyword evidence="2" id="KW-1133">Transmembrane helix</keyword>
<protein>
    <submittedName>
        <fullName evidence="3">ABC 3 transport family protein</fullName>
    </submittedName>
</protein>
<keyword evidence="1 2" id="KW-0812">Transmembrane</keyword>
<evidence type="ECO:0000256" key="1">
    <source>
        <dbReference type="RuleBase" id="RU003943"/>
    </source>
</evidence>
<evidence type="ECO:0000313" key="4">
    <source>
        <dbReference type="Proteomes" id="UP000321934"/>
    </source>
</evidence>
<organism evidence="3 4">
    <name type="scientific">Candidatus Deianiraea vastatrix</name>
    <dbReference type="NCBI Taxonomy" id="2163644"/>
    <lineage>
        <taxon>Bacteria</taxon>
        <taxon>Pseudomonadati</taxon>
        <taxon>Pseudomonadota</taxon>
        <taxon>Alphaproteobacteria</taxon>
        <taxon>Rickettsiales</taxon>
        <taxon>Candidatus Deianiraeaceae</taxon>
        <taxon>Candidatus Deianiraea</taxon>
    </lineage>
</organism>
<proteinExistence type="inferred from homology"/>
<dbReference type="GO" id="GO:0043190">
    <property type="term" value="C:ATP-binding cassette (ABC) transporter complex"/>
    <property type="evidence" value="ECO:0007669"/>
    <property type="project" value="InterPro"/>
</dbReference>
<evidence type="ECO:0000313" key="3">
    <source>
        <dbReference type="EMBL" id="QED22975.1"/>
    </source>
</evidence>
<sequence length="248" mass="28140">MIDYEVIFAIFAASFFIAIIGSFLVWSNNVNMIHAISHSSTLNLSLSSIFSINYNLLSIITGFIFSTIRQYLSKIDKLDNIYIFGNLVMIIGFCIEFYFGNSYAIQHLLIGDILLFPISNSIILTIITTLSLIFIAKNFNLIIINLALYRRNIPIFHSLTIFNLSSSGIILFTKIFGILGSSFILGFIPIIARKISNNPIDMLIKSFILSLFILFLSYFLAIYFNIYFSFITVALVCCCLFFSLFLSK</sequence>
<evidence type="ECO:0000256" key="2">
    <source>
        <dbReference type="SAM" id="Phobius"/>
    </source>
</evidence>
<feature type="transmembrane region" description="Helical" evidence="2">
    <location>
        <begin position="7"/>
        <end position="26"/>
    </location>
</feature>
<feature type="transmembrane region" description="Helical" evidence="2">
    <location>
        <begin position="80"/>
        <end position="99"/>
    </location>
</feature>
<name>A0A5B8XDM1_9RICK</name>
<dbReference type="Proteomes" id="UP000321934">
    <property type="component" value="Chromosome"/>
</dbReference>
<gene>
    <name evidence="3" type="ORF">Deia_00166</name>
</gene>
<dbReference type="InterPro" id="IPR001626">
    <property type="entry name" value="ABC_TroCD"/>
</dbReference>
<dbReference type="AlphaFoldDB" id="A0A5B8XDM1"/>
<feature type="transmembrane region" description="Helical" evidence="2">
    <location>
        <begin position="46"/>
        <end position="68"/>
    </location>
</feature>
<comment type="similarity">
    <text evidence="1">Belongs to the ABC-3 integral membrane protein family.</text>
</comment>
<dbReference type="Pfam" id="PF00950">
    <property type="entry name" value="ABC-3"/>
    <property type="match status" value="1"/>
</dbReference>
<accession>A0A5B8XDM1</accession>
<comment type="subcellular location">
    <subcellularLocation>
        <location evidence="1">Cell membrane</location>
        <topology evidence="1">Multi-pass membrane protein</topology>
    </subcellularLocation>
</comment>
<keyword evidence="2" id="KW-0472">Membrane</keyword>
<keyword evidence="1" id="KW-0813">Transport</keyword>
<feature type="transmembrane region" description="Helical" evidence="2">
    <location>
        <begin position="226"/>
        <end position="246"/>
    </location>
</feature>
<keyword evidence="4" id="KW-1185">Reference proteome</keyword>
<dbReference type="RefSeq" id="WP_146820282.1">
    <property type="nucleotide sequence ID" value="NZ_CP029077.1"/>
</dbReference>
<dbReference type="EMBL" id="CP029077">
    <property type="protein sequence ID" value="QED22975.1"/>
    <property type="molecule type" value="Genomic_DNA"/>
</dbReference>